<keyword evidence="11" id="KW-0732">Signal</keyword>
<dbReference type="InterPro" id="IPR016337">
    <property type="entry name" value="Monocyte_diff_Ag_CD14"/>
</dbReference>
<evidence type="ECO:0000256" key="8">
    <source>
        <dbReference type="ARBA" id="ARBA00022588"/>
    </source>
</evidence>
<keyword evidence="22" id="KW-1185">Reference proteome</keyword>
<comment type="subcellular location">
    <subcellularLocation>
        <location evidence="3">Cell membrane</location>
        <topology evidence="3">Lipid-anchor</topology>
        <topology evidence="3">GPI-anchor</topology>
    </subcellularLocation>
    <subcellularLocation>
        <location evidence="2">Golgi apparatus</location>
    </subcellularLocation>
    <subcellularLocation>
        <location evidence="1">Membrane raft</location>
    </subcellularLocation>
    <subcellularLocation>
        <location evidence="4">Secreted</location>
    </subcellularLocation>
</comment>
<evidence type="ECO:0000256" key="3">
    <source>
        <dbReference type="ARBA" id="ARBA00004609"/>
    </source>
</evidence>
<feature type="non-terminal residue" evidence="21">
    <location>
        <position position="130"/>
    </location>
</feature>
<dbReference type="PROSITE" id="PS51450">
    <property type="entry name" value="LRR"/>
    <property type="match status" value="1"/>
</dbReference>
<evidence type="ECO:0000256" key="14">
    <source>
        <dbReference type="ARBA" id="ARBA00023034"/>
    </source>
</evidence>
<evidence type="ECO:0000256" key="4">
    <source>
        <dbReference type="ARBA" id="ARBA00004613"/>
    </source>
</evidence>
<dbReference type="Pfam" id="PF00560">
    <property type="entry name" value="LRR_1"/>
    <property type="match status" value="3"/>
</dbReference>
<dbReference type="InterPro" id="IPR032675">
    <property type="entry name" value="LRR_dom_sf"/>
</dbReference>
<evidence type="ECO:0000256" key="18">
    <source>
        <dbReference type="ARBA" id="ARBA00023198"/>
    </source>
</evidence>
<keyword evidence="13" id="KW-0391">Immunity</keyword>
<keyword evidence="10" id="KW-0336">GPI-anchor</keyword>
<dbReference type="Gene3D" id="3.80.10.10">
    <property type="entry name" value="Ribonuclease Inhibitor"/>
    <property type="match status" value="1"/>
</dbReference>
<keyword evidence="18" id="KW-0395">Inflammatory response</keyword>
<evidence type="ECO:0000256" key="1">
    <source>
        <dbReference type="ARBA" id="ARBA00004285"/>
    </source>
</evidence>
<reference evidence="21 22" key="1">
    <citation type="submission" date="2021-06" db="EMBL/GenBank/DDBJ databases">
        <authorList>
            <person name="Palmer J.M."/>
        </authorList>
    </citation>
    <scope>NUCLEOTIDE SEQUENCE [LARGE SCALE GENOMIC DNA]</scope>
    <source>
        <strain evidence="21 22">AS_MEX2019</strain>
        <tissue evidence="21">Muscle</tissue>
    </source>
</reference>
<name>A0ABV1AGG5_9TELE</name>
<keyword evidence="7" id="KW-0964">Secreted</keyword>
<protein>
    <recommendedName>
        <fullName evidence="5">Monocyte differentiation antigen CD14</fullName>
    </recommendedName>
    <alternativeName>
        <fullName evidence="20">Myeloid cell-specific leucine-rich glycoprotein</fullName>
    </alternativeName>
</protein>
<keyword evidence="9" id="KW-0433">Leucine-rich repeat</keyword>
<evidence type="ECO:0000256" key="12">
    <source>
        <dbReference type="ARBA" id="ARBA00022737"/>
    </source>
</evidence>
<keyword evidence="15" id="KW-0472">Membrane</keyword>
<evidence type="ECO:0000256" key="13">
    <source>
        <dbReference type="ARBA" id="ARBA00022859"/>
    </source>
</evidence>
<evidence type="ECO:0000256" key="5">
    <source>
        <dbReference type="ARBA" id="ARBA00020237"/>
    </source>
</evidence>
<evidence type="ECO:0000256" key="2">
    <source>
        <dbReference type="ARBA" id="ARBA00004555"/>
    </source>
</evidence>
<dbReference type="InterPro" id="IPR003591">
    <property type="entry name" value="Leu-rich_rpt_typical-subtyp"/>
</dbReference>
<dbReference type="Proteomes" id="UP001469553">
    <property type="component" value="Unassembled WGS sequence"/>
</dbReference>
<dbReference type="SUPFAM" id="SSF52058">
    <property type="entry name" value="L domain-like"/>
    <property type="match status" value="1"/>
</dbReference>
<keyword evidence="19" id="KW-0449">Lipoprotein</keyword>
<gene>
    <name evidence="21" type="ORF">AMECASPLE_039810</name>
</gene>
<evidence type="ECO:0000256" key="19">
    <source>
        <dbReference type="ARBA" id="ARBA00023288"/>
    </source>
</evidence>
<accession>A0ABV1AGG5</accession>
<evidence type="ECO:0000313" key="21">
    <source>
        <dbReference type="EMBL" id="MEQ2317147.1"/>
    </source>
</evidence>
<evidence type="ECO:0000256" key="7">
    <source>
        <dbReference type="ARBA" id="ARBA00022525"/>
    </source>
</evidence>
<evidence type="ECO:0000256" key="11">
    <source>
        <dbReference type="ARBA" id="ARBA00022729"/>
    </source>
</evidence>
<keyword evidence="12" id="KW-0677">Repeat</keyword>
<dbReference type="PANTHER" id="PTHR10630">
    <property type="entry name" value="MONOCYTE DIFFERENTIATION ANTIGEN CD14"/>
    <property type="match status" value="1"/>
</dbReference>
<dbReference type="PANTHER" id="PTHR10630:SF3">
    <property type="entry name" value="MONOCYTE DIFFERENTIATION ANTIGEN CD14"/>
    <property type="match status" value="1"/>
</dbReference>
<keyword evidence="16" id="KW-1015">Disulfide bond</keyword>
<keyword evidence="8" id="KW-0399">Innate immunity</keyword>
<evidence type="ECO:0000256" key="16">
    <source>
        <dbReference type="ARBA" id="ARBA00023157"/>
    </source>
</evidence>
<evidence type="ECO:0000256" key="10">
    <source>
        <dbReference type="ARBA" id="ARBA00022622"/>
    </source>
</evidence>
<keyword evidence="6" id="KW-1003">Cell membrane</keyword>
<evidence type="ECO:0000256" key="20">
    <source>
        <dbReference type="ARBA" id="ARBA00031013"/>
    </source>
</evidence>
<organism evidence="21 22">
    <name type="scientific">Ameca splendens</name>
    <dbReference type="NCBI Taxonomy" id="208324"/>
    <lineage>
        <taxon>Eukaryota</taxon>
        <taxon>Metazoa</taxon>
        <taxon>Chordata</taxon>
        <taxon>Craniata</taxon>
        <taxon>Vertebrata</taxon>
        <taxon>Euteleostomi</taxon>
        <taxon>Actinopterygii</taxon>
        <taxon>Neopterygii</taxon>
        <taxon>Teleostei</taxon>
        <taxon>Neoteleostei</taxon>
        <taxon>Acanthomorphata</taxon>
        <taxon>Ovalentaria</taxon>
        <taxon>Atherinomorphae</taxon>
        <taxon>Cyprinodontiformes</taxon>
        <taxon>Goodeidae</taxon>
        <taxon>Ameca</taxon>
    </lineage>
</organism>
<dbReference type="InterPro" id="IPR001611">
    <property type="entry name" value="Leu-rich_rpt"/>
</dbReference>
<evidence type="ECO:0000256" key="15">
    <source>
        <dbReference type="ARBA" id="ARBA00023136"/>
    </source>
</evidence>
<comment type="caution">
    <text evidence="21">The sequence shown here is derived from an EMBL/GenBank/DDBJ whole genome shotgun (WGS) entry which is preliminary data.</text>
</comment>
<keyword evidence="17" id="KW-0325">Glycoprotein</keyword>
<sequence>MMCDSGETLQNLKVLNISGNHLKSFSTMSSLVAKLTRLTHLDVSRTSYSSMPPSCTWPSTLRYLNISRAKLATITPCLPKSLEVLDLSYNDLKEFVLTLPVLRELHLSGNKFLRLPAGGPYPNLQTLTIQ</sequence>
<dbReference type="EMBL" id="JAHRIP010093807">
    <property type="protein sequence ID" value="MEQ2317147.1"/>
    <property type="molecule type" value="Genomic_DNA"/>
</dbReference>
<proteinExistence type="predicted"/>
<evidence type="ECO:0000313" key="22">
    <source>
        <dbReference type="Proteomes" id="UP001469553"/>
    </source>
</evidence>
<evidence type="ECO:0000256" key="6">
    <source>
        <dbReference type="ARBA" id="ARBA00022475"/>
    </source>
</evidence>
<dbReference type="SMART" id="SM00369">
    <property type="entry name" value="LRR_TYP"/>
    <property type="match status" value="3"/>
</dbReference>
<evidence type="ECO:0000256" key="9">
    <source>
        <dbReference type="ARBA" id="ARBA00022614"/>
    </source>
</evidence>
<evidence type="ECO:0000256" key="17">
    <source>
        <dbReference type="ARBA" id="ARBA00023180"/>
    </source>
</evidence>
<keyword evidence="14" id="KW-0333">Golgi apparatus</keyword>